<accession>A0A9W5PJW8</accession>
<dbReference type="Proteomes" id="UP000014018">
    <property type="component" value="Unassembled WGS sequence"/>
</dbReference>
<dbReference type="AlphaFoldDB" id="A0A9W5PJW8"/>
<comment type="caution">
    <text evidence="1">The sequence shown here is derived from an EMBL/GenBank/DDBJ whole genome shotgun (WGS) entry which is preliminary data.</text>
</comment>
<evidence type="ECO:0000313" key="2">
    <source>
        <dbReference type="Proteomes" id="UP000014018"/>
    </source>
</evidence>
<organism evidence="1 2">
    <name type="scientific">Bacillus cereus VD133</name>
    <dbReference type="NCBI Taxonomy" id="1053233"/>
    <lineage>
        <taxon>Bacteria</taxon>
        <taxon>Bacillati</taxon>
        <taxon>Bacillota</taxon>
        <taxon>Bacilli</taxon>
        <taxon>Bacillales</taxon>
        <taxon>Bacillaceae</taxon>
        <taxon>Bacillus</taxon>
        <taxon>Bacillus cereus group</taxon>
    </lineage>
</organism>
<name>A0A9W5PJW8_BACCE</name>
<protein>
    <submittedName>
        <fullName evidence="1">Uncharacterized protein</fullName>
    </submittedName>
</protein>
<evidence type="ECO:0000313" key="1">
    <source>
        <dbReference type="EMBL" id="EOO24820.1"/>
    </source>
</evidence>
<reference evidence="1 2" key="1">
    <citation type="submission" date="2012-12" db="EMBL/GenBank/DDBJ databases">
        <title>The Genome Sequence of Bacillus cereus VD133.</title>
        <authorList>
            <consortium name="The Broad Institute Genome Sequencing Platform"/>
            <consortium name="The Broad Institute Genome Sequencing Center for Infectious Disease"/>
            <person name="Feldgarden M."/>
            <person name="Van der Auwera G.A."/>
            <person name="Mahillon J."/>
            <person name="Duprez V."/>
            <person name="Timmery S."/>
            <person name="Mattelet C."/>
            <person name="Dierick K."/>
            <person name="Sun M."/>
            <person name="Yu Z."/>
            <person name="Zhu L."/>
            <person name="Hu X."/>
            <person name="Shank E.B."/>
            <person name="Swiecicka I."/>
            <person name="Hansen B.M."/>
            <person name="Andrup L."/>
            <person name="Walker B."/>
            <person name="Young S.K."/>
            <person name="Zeng Q."/>
            <person name="Gargeya S."/>
            <person name="Fitzgerald M."/>
            <person name="Haas B."/>
            <person name="Abouelleil A."/>
            <person name="Alvarado L."/>
            <person name="Arachchi H.M."/>
            <person name="Berlin A.M."/>
            <person name="Chapman S.B."/>
            <person name="Dewar J."/>
            <person name="Goldberg J."/>
            <person name="Griggs A."/>
            <person name="Gujja S."/>
            <person name="Hansen M."/>
            <person name="Howarth C."/>
            <person name="Imamovic A."/>
            <person name="Larimer J."/>
            <person name="McCowan C."/>
            <person name="Murphy C."/>
            <person name="Neiman D."/>
            <person name="Pearson M."/>
            <person name="Priest M."/>
            <person name="Roberts A."/>
            <person name="Saif S."/>
            <person name="Shea T."/>
            <person name="Sisk P."/>
            <person name="Sykes S."/>
            <person name="Wortman J."/>
            <person name="Nusbaum C."/>
            <person name="Birren B."/>
        </authorList>
    </citation>
    <scope>NUCLEOTIDE SEQUENCE [LARGE SCALE GENOMIC DNA]</scope>
    <source>
        <strain evidence="1 2">VD133</strain>
    </source>
</reference>
<gene>
    <name evidence="1" type="ORF">IIU_06590</name>
</gene>
<sequence length="39" mass="4246">MDSFHIGLTKFLHGSVVEISKLSVTLEKANEENGNGTEI</sequence>
<proteinExistence type="predicted"/>
<dbReference type="EMBL" id="AHFB01000149">
    <property type="protein sequence ID" value="EOO24820.1"/>
    <property type="molecule type" value="Genomic_DNA"/>
</dbReference>